<dbReference type="EMBL" id="AP027734">
    <property type="protein sequence ID" value="BDZ53588.1"/>
    <property type="molecule type" value="Genomic_DNA"/>
</dbReference>
<name>A0ABM8GYN0_9MICO</name>
<accession>A0ABM8GYN0</accession>
<dbReference type="Proteomes" id="UP001321477">
    <property type="component" value="Chromosome"/>
</dbReference>
<reference evidence="3" key="1">
    <citation type="journal article" date="2019" name="Int. J. Syst. Evol. Microbiol.">
        <title>The Global Catalogue of Microorganisms (GCM) 10K type strain sequencing project: providing services to taxonomists for standard genome sequencing and annotation.</title>
        <authorList>
            <consortium name="The Broad Institute Genomics Platform"/>
            <consortium name="The Broad Institute Genome Sequencing Center for Infectious Disease"/>
            <person name="Wu L."/>
            <person name="Ma J."/>
        </authorList>
    </citation>
    <scope>NUCLEOTIDE SEQUENCE [LARGE SCALE GENOMIC DNA]</scope>
    <source>
        <strain evidence="3">NBRC 109019</strain>
    </source>
</reference>
<gene>
    <name evidence="2" type="ORF">GCM10025870_06610</name>
</gene>
<proteinExistence type="predicted"/>
<protein>
    <submittedName>
        <fullName evidence="2">Uncharacterized protein</fullName>
    </submittedName>
</protein>
<keyword evidence="3" id="KW-1185">Reference proteome</keyword>
<evidence type="ECO:0000313" key="2">
    <source>
        <dbReference type="EMBL" id="BDZ53588.1"/>
    </source>
</evidence>
<feature type="compositionally biased region" description="Basic and acidic residues" evidence="1">
    <location>
        <begin position="76"/>
        <end position="97"/>
    </location>
</feature>
<dbReference type="RefSeq" id="WP_350227290.1">
    <property type="nucleotide sequence ID" value="NZ_AP027734.1"/>
</dbReference>
<sequence length="107" mass="11641">MALTERREHQLLRIPPVAVAVERPIARTGDLVQLARGADDVLPTVGTVRGGALAPIPLPFEADRVTVFAEHRHPFAERADERRAEVDSAPEGPRRGPDAALGWADHD</sequence>
<evidence type="ECO:0000313" key="3">
    <source>
        <dbReference type="Proteomes" id="UP001321477"/>
    </source>
</evidence>
<organism evidence="2 3">
    <name type="scientific">Agromyces marinus</name>
    <dbReference type="NCBI Taxonomy" id="1389020"/>
    <lineage>
        <taxon>Bacteria</taxon>
        <taxon>Bacillati</taxon>
        <taxon>Actinomycetota</taxon>
        <taxon>Actinomycetes</taxon>
        <taxon>Micrococcales</taxon>
        <taxon>Microbacteriaceae</taxon>
        <taxon>Agromyces</taxon>
    </lineage>
</organism>
<feature type="region of interest" description="Disordered" evidence="1">
    <location>
        <begin position="76"/>
        <end position="107"/>
    </location>
</feature>
<evidence type="ECO:0000256" key="1">
    <source>
        <dbReference type="SAM" id="MobiDB-lite"/>
    </source>
</evidence>